<dbReference type="InterPro" id="IPR000683">
    <property type="entry name" value="Gfo/Idh/MocA-like_OxRdtase_N"/>
</dbReference>
<comment type="caution">
    <text evidence="3">The sequence shown here is derived from an EMBL/GenBank/DDBJ whole genome shotgun (WGS) entry which is preliminary data.</text>
</comment>
<organism evidence="3 4">
    <name type="scientific">Kribbella koreensis</name>
    <dbReference type="NCBI Taxonomy" id="57909"/>
    <lineage>
        <taxon>Bacteria</taxon>
        <taxon>Bacillati</taxon>
        <taxon>Actinomycetota</taxon>
        <taxon>Actinomycetes</taxon>
        <taxon>Propionibacteriales</taxon>
        <taxon>Kribbellaceae</taxon>
        <taxon>Kribbella</taxon>
    </lineage>
</organism>
<dbReference type="Pfam" id="PF22725">
    <property type="entry name" value="GFO_IDH_MocA_C3"/>
    <property type="match status" value="1"/>
</dbReference>
<gene>
    <name evidence="3" type="ORF">GCM10009554_13610</name>
</gene>
<proteinExistence type="predicted"/>
<name>A0ABN1PNT2_9ACTN</name>
<dbReference type="SUPFAM" id="SSF51735">
    <property type="entry name" value="NAD(P)-binding Rossmann-fold domains"/>
    <property type="match status" value="1"/>
</dbReference>
<dbReference type="PANTHER" id="PTHR43377">
    <property type="entry name" value="BILIVERDIN REDUCTASE A"/>
    <property type="match status" value="1"/>
</dbReference>
<dbReference type="Gene3D" id="3.30.360.10">
    <property type="entry name" value="Dihydrodipicolinate Reductase, domain 2"/>
    <property type="match status" value="1"/>
</dbReference>
<dbReference type="PANTHER" id="PTHR43377:SF6">
    <property type="entry name" value="GFO_IDH_MOCA-LIKE OXIDOREDUCTASE N-TERMINAL DOMAIN-CONTAINING PROTEIN"/>
    <property type="match status" value="1"/>
</dbReference>
<dbReference type="Pfam" id="PF01408">
    <property type="entry name" value="GFO_IDH_MocA"/>
    <property type="match status" value="1"/>
</dbReference>
<sequence>MAMTNVTGLRVGVVGCGYWGSKHIRVLHSLESVGTIAVIDPNPDRALQLSRNYPALEAYKDLDEAIPHLDAVIIATPPSTHKPLALKVIAAGVHVMVEKPLATTAADAREMIAAAETAGVVLMVGHTFEYHSAVWQLREMVQKKELGDLYYLDTARLNLGLYQHDCNVLFDLAPHDVSILNYVLGATPVSVQCWSSHHANAKLEDVGYLRLHYKNPDVTANVHVSWLDPCKVRRVTMVGSQKMVIFNDLASEERIKVHDKGVSQGPQLGDDLTQPPMSYRYGDVVSPHLVMNEPLMVEDEHFVDCILTGLTPLTSGANGLAVVEVLEAAQLSATQGREVLIEELAGNGPAKVVLDKANGVIHQNGVLHQNGSAPVGDLR</sequence>
<evidence type="ECO:0000259" key="1">
    <source>
        <dbReference type="Pfam" id="PF01408"/>
    </source>
</evidence>
<dbReference type="EMBL" id="BAAAHK010000003">
    <property type="protein sequence ID" value="GAA0930473.1"/>
    <property type="molecule type" value="Genomic_DNA"/>
</dbReference>
<evidence type="ECO:0000259" key="2">
    <source>
        <dbReference type="Pfam" id="PF22725"/>
    </source>
</evidence>
<protein>
    <submittedName>
        <fullName evidence="3">Gfo/Idh/MocA family oxidoreductase</fullName>
    </submittedName>
</protein>
<dbReference type="SUPFAM" id="SSF55347">
    <property type="entry name" value="Glyceraldehyde-3-phosphate dehydrogenase-like, C-terminal domain"/>
    <property type="match status" value="1"/>
</dbReference>
<evidence type="ECO:0000313" key="3">
    <source>
        <dbReference type="EMBL" id="GAA0930473.1"/>
    </source>
</evidence>
<dbReference type="InterPro" id="IPR051450">
    <property type="entry name" value="Gfo/Idh/MocA_Oxidoreductases"/>
</dbReference>
<accession>A0ABN1PNT2</accession>
<dbReference type="InterPro" id="IPR036291">
    <property type="entry name" value="NAD(P)-bd_dom_sf"/>
</dbReference>
<reference evidence="3 4" key="1">
    <citation type="journal article" date="2019" name="Int. J. Syst. Evol. Microbiol.">
        <title>The Global Catalogue of Microorganisms (GCM) 10K type strain sequencing project: providing services to taxonomists for standard genome sequencing and annotation.</title>
        <authorList>
            <consortium name="The Broad Institute Genomics Platform"/>
            <consortium name="The Broad Institute Genome Sequencing Center for Infectious Disease"/>
            <person name="Wu L."/>
            <person name="Ma J."/>
        </authorList>
    </citation>
    <scope>NUCLEOTIDE SEQUENCE [LARGE SCALE GENOMIC DNA]</scope>
    <source>
        <strain evidence="3 4">JCM 10977</strain>
    </source>
</reference>
<keyword evidence="4" id="KW-1185">Reference proteome</keyword>
<feature type="domain" description="Gfo/Idh/MocA-like oxidoreductase N-terminal" evidence="1">
    <location>
        <begin position="9"/>
        <end position="126"/>
    </location>
</feature>
<evidence type="ECO:0000313" key="4">
    <source>
        <dbReference type="Proteomes" id="UP001500542"/>
    </source>
</evidence>
<feature type="domain" description="GFO/IDH/MocA-like oxidoreductase" evidence="2">
    <location>
        <begin position="136"/>
        <end position="243"/>
    </location>
</feature>
<dbReference type="Proteomes" id="UP001500542">
    <property type="component" value="Unassembled WGS sequence"/>
</dbReference>
<dbReference type="InterPro" id="IPR055170">
    <property type="entry name" value="GFO_IDH_MocA-like_dom"/>
</dbReference>
<dbReference type="Gene3D" id="3.40.50.720">
    <property type="entry name" value="NAD(P)-binding Rossmann-like Domain"/>
    <property type="match status" value="1"/>
</dbReference>